<dbReference type="InterPro" id="IPR008928">
    <property type="entry name" value="6-hairpin_glycosidase_sf"/>
</dbReference>
<feature type="signal peptide" evidence="4">
    <location>
        <begin position="1"/>
        <end position="19"/>
    </location>
</feature>
<comment type="caution">
    <text evidence="7">The sequence shown here is derived from an EMBL/GenBank/DDBJ whole genome shotgun (WGS) entry which is preliminary data.</text>
</comment>
<dbReference type="InterPro" id="IPR012939">
    <property type="entry name" value="Glyco_hydro_92"/>
</dbReference>
<dbReference type="PANTHER" id="PTHR12143:SF39">
    <property type="entry name" value="SECRETED PROTEIN"/>
    <property type="match status" value="1"/>
</dbReference>
<keyword evidence="8" id="KW-1185">Reference proteome</keyword>
<organism evidence="7 8">
    <name type="scientific">Phocaeicola acetigenes</name>
    <dbReference type="NCBI Taxonomy" id="3016083"/>
    <lineage>
        <taxon>Bacteria</taxon>
        <taxon>Pseudomonadati</taxon>
        <taxon>Bacteroidota</taxon>
        <taxon>Bacteroidia</taxon>
        <taxon>Bacteroidales</taxon>
        <taxon>Bacteroidaceae</taxon>
        <taxon>Phocaeicola</taxon>
    </lineage>
</organism>
<evidence type="ECO:0000313" key="7">
    <source>
        <dbReference type="EMBL" id="MCZ8373250.1"/>
    </source>
</evidence>
<dbReference type="Proteomes" id="UP001141933">
    <property type="component" value="Unassembled WGS sequence"/>
</dbReference>
<dbReference type="InterPro" id="IPR005887">
    <property type="entry name" value="GH92_a_mannosidase_put"/>
</dbReference>
<sequence>MKKYIQTLSVALLALGGVACSTSKEQVASQEELSQYVEPRIGTAHCRWFHFAPGAMPFGMAKPGPSTNGSLGNASGWEATGYDYRDTSIEGFPCLHEFQVGGIVLMPTQGELKTIPGLPTDSVKKGYRSAFDRNTEVVQPGYYSVLLKDYQIKAEVTATPRVAFQRFSFSKGGENHILFDIGNRQGESGAAVDASVVYTEDGRIEGWVITEPEYVKKYQPGAQVPLYFSAVVDKQPDGFGVFNGDNVKQGVRETKGVGAGVYLTYQVKDSVQVTAKVGLSYTSVENARINLQKEAENLSFDEVKEQSHQTWENYLGRVRVETADKNNKIKFYTGLYHALLGRGLVNDVNGAYPHHNGSIGQLPMEGDKPVHNVYNTDAIWGGQWNLAQIWALAYPEYLSDYISSHLQAYKDAGWLADGLANNRYVSGVGTNLLSTVIAGAYQCGIRDFDTKLAYEACLKNELDGKNRPLGAGKVDTEMFVKYGYVPHLDEGNGPDEAFMFSASHTLEYSYSAWAVAQWAKENGDEKNYNELMRLSKGWERLYDASTNFIRPKKADGQFIEPFDPMQVWRGFQEGNAWQYTFYVPHDTKSLVEKVGADVFTARLDSIFTQSQKKIFSGGTEVGAFAGLQTLYNQGNQPCLHISWLFNEAGRPSLTQKWVRAILNEFYGTEGIHGYGYGQDEDQGQLGAWYVISSMGLFDVKGLTDSEPSVGLGAPLFDKITIQLNNQYYKGKEFVIEVKNNTAENPYVQQYTLNGEALHETRIPFSALTEGGYLQIEMGSQPKDQY</sequence>
<protein>
    <submittedName>
        <fullName evidence="7">GH92 family glycosyl hydrolase</fullName>
    </submittedName>
</protein>
<dbReference type="Gene3D" id="2.70.98.10">
    <property type="match status" value="1"/>
</dbReference>
<proteinExistence type="predicted"/>
<evidence type="ECO:0000256" key="3">
    <source>
        <dbReference type="ARBA" id="ARBA00022837"/>
    </source>
</evidence>
<comment type="cofactor">
    <cofactor evidence="1">
        <name>Ca(2+)</name>
        <dbReference type="ChEBI" id="CHEBI:29108"/>
    </cofactor>
</comment>
<evidence type="ECO:0000256" key="4">
    <source>
        <dbReference type="SAM" id="SignalP"/>
    </source>
</evidence>
<evidence type="ECO:0000313" key="8">
    <source>
        <dbReference type="Proteomes" id="UP001141933"/>
    </source>
</evidence>
<dbReference type="Gene3D" id="1.20.1610.10">
    <property type="entry name" value="alpha-1,2-mannosidases domains"/>
    <property type="match status" value="1"/>
</dbReference>
<keyword evidence="4" id="KW-0732">Signal</keyword>
<gene>
    <name evidence="7" type="ORF">O6P32_11115</name>
</gene>
<dbReference type="GO" id="GO:0016787">
    <property type="term" value="F:hydrolase activity"/>
    <property type="evidence" value="ECO:0007669"/>
    <property type="project" value="UniProtKB-KW"/>
</dbReference>
<feature type="domain" description="Glycosyl hydrolase family 92 N-terminal" evidence="6">
    <location>
        <begin position="36"/>
        <end position="280"/>
    </location>
</feature>
<dbReference type="InterPro" id="IPR050883">
    <property type="entry name" value="PNGase"/>
</dbReference>
<reference evidence="7" key="1">
    <citation type="submission" date="2022-12" db="EMBL/GenBank/DDBJ databases">
        <title>Phocaeicola acetigenes sp. nov., isolated feces from a healthy human.</title>
        <authorList>
            <person name="Do H."/>
            <person name="Ha Y.B."/>
            <person name="Kim J.-S."/>
            <person name="Suh M.K."/>
            <person name="Kim H.S."/>
            <person name="Lee J.-S."/>
        </authorList>
    </citation>
    <scope>NUCLEOTIDE SEQUENCE</scope>
    <source>
        <strain evidence="7">KGMB11183</strain>
    </source>
</reference>
<dbReference type="EMBL" id="JAPZVM010000010">
    <property type="protein sequence ID" value="MCZ8373250.1"/>
    <property type="molecule type" value="Genomic_DNA"/>
</dbReference>
<feature type="chain" id="PRO_5045213837" evidence="4">
    <location>
        <begin position="20"/>
        <end position="785"/>
    </location>
</feature>
<evidence type="ECO:0000256" key="1">
    <source>
        <dbReference type="ARBA" id="ARBA00001913"/>
    </source>
</evidence>
<dbReference type="Pfam" id="PF17678">
    <property type="entry name" value="Glyco_hydro_92N"/>
    <property type="match status" value="1"/>
</dbReference>
<dbReference type="Gene3D" id="3.30.2080.10">
    <property type="entry name" value="GH92 mannosidase domain"/>
    <property type="match status" value="1"/>
</dbReference>
<dbReference type="PANTHER" id="PTHR12143">
    <property type="entry name" value="PEPTIDE N-GLYCANASE PNGASE -RELATED"/>
    <property type="match status" value="1"/>
</dbReference>
<dbReference type="RefSeq" id="WP_269878565.1">
    <property type="nucleotide sequence ID" value="NZ_JAPZVM010000010.1"/>
</dbReference>
<dbReference type="Gene3D" id="1.20.1050.60">
    <property type="entry name" value="alpha-1,2-mannosidase"/>
    <property type="match status" value="1"/>
</dbReference>
<keyword evidence="3" id="KW-0106">Calcium</keyword>
<feature type="domain" description="Glycosyl hydrolase family 92" evidence="5">
    <location>
        <begin position="286"/>
        <end position="779"/>
    </location>
</feature>
<evidence type="ECO:0000259" key="5">
    <source>
        <dbReference type="Pfam" id="PF07971"/>
    </source>
</evidence>
<evidence type="ECO:0000256" key="2">
    <source>
        <dbReference type="ARBA" id="ARBA00011245"/>
    </source>
</evidence>
<dbReference type="InterPro" id="IPR041371">
    <property type="entry name" value="GH92_N"/>
</dbReference>
<dbReference type="PROSITE" id="PS51257">
    <property type="entry name" value="PROKAR_LIPOPROTEIN"/>
    <property type="match status" value="1"/>
</dbReference>
<dbReference type="SUPFAM" id="SSF48208">
    <property type="entry name" value="Six-hairpin glycosidases"/>
    <property type="match status" value="1"/>
</dbReference>
<comment type="subunit">
    <text evidence="2">Monomer.</text>
</comment>
<accession>A0ABT4PJL7</accession>
<dbReference type="NCBIfam" id="TIGR01180">
    <property type="entry name" value="aman2_put"/>
    <property type="match status" value="1"/>
</dbReference>
<dbReference type="Pfam" id="PF07971">
    <property type="entry name" value="Glyco_hydro_92"/>
    <property type="match status" value="1"/>
</dbReference>
<keyword evidence="7" id="KW-0378">Hydrolase</keyword>
<name>A0ABT4PJL7_9BACT</name>
<dbReference type="InterPro" id="IPR014718">
    <property type="entry name" value="GH-type_carb-bd"/>
</dbReference>
<evidence type="ECO:0000259" key="6">
    <source>
        <dbReference type="Pfam" id="PF17678"/>
    </source>
</evidence>